<dbReference type="InterPro" id="IPR008991">
    <property type="entry name" value="Translation_prot_SH3-like_sf"/>
</dbReference>
<evidence type="ECO:0000256" key="5">
    <source>
        <dbReference type="ARBA" id="ARBA00035318"/>
    </source>
</evidence>
<dbReference type="EMBL" id="HBUF01046119">
    <property type="protein sequence ID" value="CAG6619711.1"/>
    <property type="molecule type" value="Transcribed_RNA"/>
</dbReference>
<dbReference type="EMBL" id="HBUF01046118">
    <property type="protein sequence ID" value="CAG6619710.1"/>
    <property type="molecule type" value="Transcribed_RNA"/>
</dbReference>
<feature type="compositionally biased region" description="Basic residues" evidence="6">
    <location>
        <begin position="152"/>
        <end position="170"/>
    </location>
</feature>
<dbReference type="GO" id="GO:0003723">
    <property type="term" value="F:RNA binding"/>
    <property type="evidence" value="ECO:0007669"/>
    <property type="project" value="InterPro"/>
</dbReference>
<protein>
    <recommendedName>
        <fullName evidence="4">Large ribosomal subunit protein eL14</fullName>
    </recommendedName>
    <alternativeName>
        <fullName evidence="5">60S ribosomal protein L14</fullName>
    </alternativeName>
</protein>
<dbReference type="GO" id="GO:0003735">
    <property type="term" value="F:structural constituent of ribosome"/>
    <property type="evidence" value="ECO:0007669"/>
    <property type="project" value="InterPro"/>
</dbReference>
<dbReference type="AlphaFoldDB" id="A0A8D8M0F5"/>
<dbReference type="InterPro" id="IPR002784">
    <property type="entry name" value="Ribosomal_eL14_dom"/>
</dbReference>
<accession>A0A8D8M0F5</accession>
<evidence type="ECO:0000259" key="7">
    <source>
        <dbReference type="Pfam" id="PF01929"/>
    </source>
</evidence>
<feature type="compositionally biased region" description="Basic residues" evidence="6">
    <location>
        <begin position="204"/>
        <end position="216"/>
    </location>
</feature>
<evidence type="ECO:0000256" key="1">
    <source>
        <dbReference type="ARBA" id="ARBA00006592"/>
    </source>
</evidence>
<comment type="similarity">
    <text evidence="1">Belongs to the eukaryotic ribosomal protein eL14 family.</text>
</comment>
<dbReference type="EMBL" id="HBUF01551905">
    <property type="protein sequence ID" value="CAG6759206.1"/>
    <property type="molecule type" value="Transcribed_RNA"/>
</dbReference>
<sequence length="227" mass="25917">MGKHNYQGAFKRFVQTGRIVKISDGPCRGKLASIVDVINQTTVLVDGPETGVVRSALRLNQLHLTKLKISFPFNARTKVVRKAWKDGQVAEKWSKSLWAQKVANVEKRKTLNDFDRFKLSKLRRTRNKIRSAVFYRLKKEYLERKFGNKDKKKPFMSKKKIAAAKAKKPTKKDTDVAKKGEKNRKKHTALAKKRAAAKLEKIAKIKKGRAKRKAQKKAADNPPPAKK</sequence>
<dbReference type="GO" id="GO:0042273">
    <property type="term" value="P:ribosomal large subunit biogenesis"/>
    <property type="evidence" value="ECO:0007669"/>
    <property type="project" value="TreeGrafter"/>
</dbReference>
<evidence type="ECO:0000256" key="2">
    <source>
        <dbReference type="ARBA" id="ARBA00022980"/>
    </source>
</evidence>
<dbReference type="EMBL" id="HBUF01551912">
    <property type="protein sequence ID" value="CAG6759221.1"/>
    <property type="molecule type" value="Transcribed_RNA"/>
</dbReference>
<dbReference type="EMBL" id="HBUF01199316">
    <property type="protein sequence ID" value="CAG6661318.1"/>
    <property type="molecule type" value="Transcribed_RNA"/>
</dbReference>
<dbReference type="EMBL" id="HBUF01338946">
    <property type="protein sequence ID" value="CAG6699217.1"/>
    <property type="molecule type" value="Transcribed_RNA"/>
</dbReference>
<dbReference type="PANTHER" id="PTHR11127:SF2">
    <property type="entry name" value="LARGE RIBOSOMAL SUBUNIT PROTEIN EL14"/>
    <property type="match status" value="1"/>
</dbReference>
<dbReference type="Gene3D" id="6.10.250.2270">
    <property type="match status" value="1"/>
</dbReference>
<dbReference type="EMBL" id="HBUF01551913">
    <property type="protein sequence ID" value="CAG6759223.1"/>
    <property type="molecule type" value="Transcribed_RNA"/>
</dbReference>
<dbReference type="EMBL" id="HBUF01551910">
    <property type="protein sequence ID" value="CAG6759216.1"/>
    <property type="molecule type" value="Transcribed_RNA"/>
</dbReference>
<feature type="compositionally biased region" description="Basic and acidic residues" evidence="6">
    <location>
        <begin position="171"/>
        <end position="180"/>
    </location>
</feature>
<dbReference type="EMBL" id="HBUF01199317">
    <property type="protein sequence ID" value="CAG6661319.1"/>
    <property type="molecule type" value="Transcribed_RNA"/>
</dbReference>
<dbReference type="GO" id="GO:0022625">
    <property type="term" value="C:cytosolic large ribosomal subunit"/>
    <property type="evidence" value="ECO:0007669"/>
    <property type="project" value="TreeGrafter"/>
</dbReference>
<dbReference type="CDD" id="cd23702">
    <property type="entry name" value="eL14"/>
    <property type="match status" value="1"/>
</dbReference>
<keyword evidence="2 8" id="KW-0689">Ribosomal protein</keyword>
<evidence type="ECO:0000256" key="3">
    <source>
        <dbReference type="ARBA" id="ARBA00023274"/>
    </source>
</evidence>
<dbReference type="SUPFAM" id="SSF50104">
    <property type="entry name" value="Translation proteins SH3-like domain"/>
    <property type="match status" value="1"/>
</dbReference>
<dbReference type="Gene3D" id="2.30.30.30">
    <property type="match status" value="1"/>
</dbReference>
<feature type="compositionally biased region" description="Basic residues" evidence="6">
    <location>
        <begin position="181"/>
        <end position="196"/>
    </location>
</feature>
<name>A0A8D8M0F5_9HEMI</name>
<dbReference type="InterPro" id="IPR039660">
    <property type="entry name" value="Ribosomal_eL14"/>
</dbReference>
<dbReference type="EMBL" id="HBUF01551907">
    <property type="protein sequence ID" value="CAG6759210.1"/>
    <property type="molecule type" value="Transcribed_RNA"/>
</dbReference>
<keyword evidence="3" id="KW-0687">Ribonucleoprotein</keyword>
<feature type="domain" description="Large ribosomal subunit protein eL14" evidence="7">
    <location>
        <begin position="54"/>
        <end position="127"/>
    </location>
</feature>
<organism evidence="8">
    <name type="scientific">Cacopsylla melanoneura</name>
    <dbReference type="NCBI Taxonomy" id="428564"/>
    <lineage>
        <taxon>Eukaryota</taxon>
        <taxon>Metazoa</taxon>
        <taxon>Ecdysozoa</taxon>
        <taxon>Arthropoda</taxon>
        <taxon>Hexapoda</taxon>
        <taxon>Insecta</taxon>
        <taxon>Pterygota</taxon>
        <taxon>Neoptera</taxon>
        <taxon>Paraneoptera</taxon>
        <taxon>Hemiptera</taxon>
        <taxon>Sternorrhyncha</taxon>
        <taxon>Psylloidea</taxon>
        <taxon>Psyllidae</taxon>
        <taxon>Psyllinae</taxon>
        <taxon>Cacopsylla</taxon>
    </lineage>
</organism>
<dbReference type="Pfam" id="PF01929">
    <property type="entry name" value="Ribosomal_L14e"/>
    <property type="match status" value="1"/>
</dbReference>
<reference evidence="8" key="1">
    <citation type="submission" date="2021-05" db="EMBL/GenBank/DDBJ databases">
        <authorList>
            <person name="Alioto T."/>
            <person name="Alioto T."/>
            <person name="Gomez Garrido J."/>
        </authorList>
    </citation>
    <scope>NUCLEOTIDE SEQUENCE</scope>
</reference>
<evidence type="ECO:0000256" key="4">
    <source>
        <dbReference type="ARBA" id="ARBA00035215"/>
    </source>
</evidence>
<feature type="region of interest" description="Disordered" evidence="6">
    <location>
        <begin position="152"/>
        <end position="227"/>
    </location>
</feature>
<dbReference type="EMBL" id="HBUF01551911">
    <property type="protein sequence ID" value="CAG6759218.1"/>
    <property type="molecule type" value="Transcribed_RNA"/>
</dbReference>
<dbReference type="EMBL" id="HBUF01551906">
    <property type="protein sequence ID" value="CAG6759208.1"/>
    <property type="molecule type" value="Transcribed_RNA"/>
</dbReference>
<dbReference type="GO" id="GO:0006412">
    <property type="term" value="P:translation"/>
    <property type="evidence" value="ECO:0007669"/>
    <property type="project" value="InterPro"/>
</dbReference>
<proteinExistence type="inferred from homology"/>
<evidence type="ECO:0000313" key="8">
    <source>
        <dbReference type="EMBL" id="CAG6619710.1"/>
    </source>
</evidence>
<evidence type="ECO:0000256" key="6">
    <source>
        <dbReference type="SAM" id="MobiDB-lite"/>
    </source>
</evidence>
<dbReference type="PANTHER" id="PTHR11127">
    <property type="entry name" value="60S RIBOSOMAL PROTEIN L14"/>
    <property type="match status" value="1"/>
</dbReference>
<dbReference type="EMBL" id="HBUF01046120">
    <property type="protein sequence ID" value="CAG6619713.1"/>
    <property type="molecule type" value="Transcribed_RNA"/>
</dbReference>
<dbReference type="InterPro" id="IPR014722">
    <property type="entry name" value="Rib_uL2_dom2"/>
</dbReference>